<feature type="chain" id="PRO_5013216134" description="DUF995 domain-containing protein" evidence="1">
    <location>
        <begin position="28"/>
        <end position="142"/>
    </location>
</feature>
<feature type="signal peptide" evidence="1">
    <location>
        <begin position="1"/>
        <end position="27"/>
    </location>
</feature>
<organism evidence="2 3">
    <name type="scientific">Pseudooceanicola antarcticus</name>
    <dbReference type="NCBI Taxonomy" id="1247613"/>
    <lineage>
        <taxon>Bacteria</taxon>
        <taxon>Pseudomonadati</taxon>
        <taxon>Pseudomonadota</taxon>
        <taxon>Alphaproteobacteria</taxon>
        <taxon>Rhodobacterales</taxon>
        <taxon>Paracoccaceae</taxon>
        <taxon>Pseudooceanicola</taxon>
    </lineage>
</organism>
<dbReference type="Proteomes" id="UP000231655">
    <property type="component" value="Unassembled WGS sequence"/>
</dbReference>
<evidence type="ECO:0008006" key="4">
    <source>
        <dbReference type="Google" id="ProtNLM"/>
    </source>
</evidence>
<dbReference type="RefSeq" id="WP_416061075.1">
    <property type="nucleotide sequence ID" value="NZ_OBEA01000003.1"/>
</dbReference>
<dbReference type="EMBL" id="OBEA01000003">
    <property type="protein sequence ID" value="SNY51393.1"/>
    <property type="molecule type" value="Genomic_DNA"/>
</dbReference>
<gene>
    <name evidence="2" type="ORF">SAMN06297129_2106</name>
</gene>
<keyword evidence="1" id="KW-0732">Signal</keyword>
<name>A0A285IU87_9RHOB</name>
<sequence length="142" mass="15654">MKSLAAHPLAPLSLAALMLALPLSASAQQVPDAMTAQEFDAYSQGKTFYYGAQGEPYGAEEYLPDRRVRWSFLDGNCQEGHWYEEAGHICFVYEDMPDPQCWSFVEGSSGLTAYFQGGSQTVLYEMQTSPEPMICHGPEVGV</sequence>
<dbReference type="AlphaFoldDB" id="A0A285IU87"/>
<evidence type="ECO:0000256" key="1">
    <source>
        <dbReference type="SAM" id="SignalP"/>
    </source>
</evidence>
<protein>
    <recommendedName>
        <fullName evidence="4">DUF995 domain-containing protein</fullName>
    </recommendedName>
</protein>
<evidence type="ECO:0000313" key="3">
    <source>
        <dbReference type="Proteomes" id="UP000231655"/>
    </source>
</evidence>
<evidence type="ECO:0000313" key="2">
    <source>
        <dbReference type="EMBL" id="SNY51393.1"/>
    </source>
</evidence>
<reference evidence="2 3" key="1">
    <citation type="submission" date="2017-09" db="EMBL/GenBank/DDBJ databases">
        <authorList>
            <person name="Ehlers B."/>
            <person name="Leendertz F.H."/>
        </authorList>
    </citation>
    <scope>NUCLEOTIDE SEQUENCE [LARGE SCALE GENOMIC DNA]</scope>
    <source>
        <strain evidence="2 3">CGMCC 1.12662</strain>
    </source>
</reference>
<accession>A0A285IU87</accession>
<proteinExistence type="predicted"/>